<name>L9WEF4_9EURY</name>
<dbReference type="AlphaFoldDB" id="L9WEF4"/>
<accession>L9WEF4</accession>
<keyword evidence="3" id="KW-1185">Reference proteome</keyword>
<protein>
    <submittedName>
        <fullName evidence="2">Uncharacterized protein</fullName>
    </submittedName>
</protein>
<dbReference type="PATRIC" id="fig|1227500.6.peg.2370"/>
<feature type="region of interest" description="Disordered" evidence="1">
    <location>
        <begin position="44"/>
        <end position="96"/>
    </location>
</feature>
<evidence type="ECO:0000256" key="1">
    <source>
        <dbReference type="SAM" id="MobiDB-lite"/>
    </source>
</evidence>
<gene>
    <name evidence="2" type="ORF">C494_11765</name>
</gene>
<comment type="caution">
    <text evidence="2">The sequence shown here is derived from an EMBL/GenBank/DDBJ whole genome shotgun (WGS) entry which is preliminary data.</text>
</comment>
<organism evidence="2 3">
    <name type="scientific">Natronorubrum bangense JCM 10635</name>
    <dbReference type="NCBI Taxonomy" id="1227500"/>
    <lineage>
        <taxon>Archaea</taxon>
        <taxon>Methanobacteriati</taxon>
        <taxon>Methanobacteriota</taxon>
        <taxon>Stenosarchaea group</taxon>
        <taxon>Halobacteria</taxon>
        <taxon>Halobacteriales</taxon>
        <taxon>Natrialbaceae</taxon>
        <taxon>Natronorubrum</taxon>
    </lineage>
</organism>
<sequence>MAFDHASVGSRFIDLEEDIRGMGQTRQTRRRLLQMTGAMASMAVLAGCGDPDEEEEEEPDEEEPDEEEPDEEEPDEEEPDEEEPDEEEEPDDEEET</sequence>
<dbReference type="EMBL" id="AOHY01000034">
    <property type="protein sequence ID" value="ELY47875.1"/>
    <property type="molecule type" value="Genomic_DNA"/>
</dbReference>
<proteinExistence type="predicted"/>
<feature type="compositionally biased region" description="Acidic residues" evidence="1">
    <location>
        <begin position="50"/>
        <end position="96"/>
    </location>
</feature>
<reference evidence="2 3" key="1">
    <citation type="journal article" date="2014" name="PLoS Genet.">
        <title>Phylogenetically driven sequencing of extremely halophilic archaea reveals strategies for static and dynamic osmo-response.</title>
        <authorList>
            <person name="Becker E.A."/>
            <person name="Seitzer P.M."/>
            <person name="Tritt A."/>
            <person name="Larsen D."/>
            <person name="Krusor M."/>
            <person name="Yao A.I."/>
            <person name="Wu D."/>
            <person name="Madern D."/>
            <person name="Eisen J.A."/>
            <person name="Darling A.E."/>
            <person name="Facciotti M.T."/>
        </authorList>
    </citation>
    <scope>NUCLEOTIDE SEQUENCE [LARGE SCALE GENOMIC DNA]</scope>
    <source>
        <strain evidence="2 3">JCM 10635</strain>
    </source>
</reference>
<evidence type="ECO:0000313" key="3">
    <source>
        <dbReference type="Proteomes" id="UP000011690"/>
    </source>
</evidence>
<dbReference type="Proteomes" id="UP000011690">
    <property type="component" value="Unassembled WGS sequence"/>
</dbReference>
<evidence type="ECO:0000313" key="2">
    <source>
        <dbReference type="EMBL" id="ELY47875.1"/>
    </source>
</evidence>